<dbReference type="Pfam" id="PF14853">
    <property type="entry name" value="Fis1_TPR_C"/>
    <property type="match status" value="1"/>
</dbReference>
<dbReference type="AlphaFoldDB" id="A0A4Q0UXW2"/>
<comment type="caution">
    <text evidence="4">The sequence shown here is derived from an EMBL/GenBank/DDBJ whole genome shotgun (WGS) entry which is preliminary data.</text>
</comment>
<accession>A0A4Q0UXW2</accession>
<dbReference type="Gene3D" id="1.25.40.10">
    <property type="entry name" value="Tetratricopeptide repeat domain"/>
    <property type="match status" value="1"/>
</dbReference>
<keyword evidence="3" id="KW-0812">Transmembrane</keyword>
<evidence type="ECO:0000256" key="3">
    <source>
        <dbReference type="SAM" id="Phobius"/>
    </source>
</evidence>
<feature type="repeat" description="TPR" evidence="1">
    <location>
        <begin position="38"/>
        <end position="71"/>
    </location>
</feature>
<feature type="region of interest" description="Disordered" evidence="2">
    <location>
        <begin position="146"/>
        <end position="180"/>
    </location>
</feature>
<dbReference type="PROSITE" id="PS50005">
    <property type="entry name" value="TPR"/>
    <property type="match status" value="1"/>
</dbReference>
<evidence type="ECO:0000313" key="5">
    <source>
        <dbReference type="Proteomes" id="UP000290921"/>
    </source>
</evidence>
<keyword evidence="3" id="KW-1133">Transmembrane helix</keyword>
<feature type="compositionally biased region" description="Basic and acidic residues" evidence="2">
    <location>
        <begin position="146"/>
        <end position="161"/>
    </location>
</feature>
<proteinExistence type="predicted"/>
<feature type="transmembrane region" description="Helical" evidence="3">
    <location>
        <begin position="12"/>
        <end position="29"/>
    </location>
</feature>
<gene>
    <name evidence="4" type="ORF">DP130_04595</name>
</gene>
<protein>
    <submittedName>
        <fullName evidence="4">Uncharacterized protein</fullName>
    </submittedName>
</protein>
<dbReference type="InterPro" id="IPR011990">
    <property type="entry name" value="TPR-like_helical_dom_sf"/>
</dbReference>
<evidence type="ECO:0000256" key="1">
    <source>
        <dbReference type="PROSITE-ProRule" id="PRU00339"/>
    </source>
</evidence>
<sequence length="273" mass="31933">MDAMFKGVSRKVIISVVILIVVLLGVLGMKNYNKSKDYKNLVTTANEYMNEKDYDKAMDKFKESLDYKKDQKAEEKLEECKNELINLSKEALKNKEYEKADNYLNVLLKHDGKNEEAIKIKNTIKDEIQKSKEEEEIKKAIEKEKREQELKKQMDKEEQAKKKTGITEQNKKKEVKENNKITKEKAESLVQPLKNKNEEIRYLGTRQVPEIPAKSTPYKKFPKEIENKKVYIFDIAVVYNSDSKATIGRYYVDFSGNIYKDTYPSNLECVKVK</sequence>
<evidence type="ECO:0000313" key="4">
    <source>
        <dbReference type="EMBL" id="RXI49338.1"/>
    </source>
</evidence>
<dbReference type="Proteomes" id="UP000290921">
    <property type="component" value="Unassembled WGS sequence"/>
</dbReference>
<dbReference type="SUPFAM" id="SSF48452">
    <property type="entry name" value="TPR-like"/>
    <property type="match status" value="1"/>
</dbReference>
<keyword evidence="3" id="KW-0472">Membrane</keyword>
<evidence type="ECO:0000256" key="2">
    <source>
        <dbReference type="SAM" id="MobiDB-lite"/>
    </source>
</evidence>
<dbReference type="InterPro" id="IPR028061">
    <property type="entry name" value="Fis1_TPR_C"/>
</dbReference>
<keyword evidence="1" id="KW-0802">TPR repeat</keyword>
<dbReference type="InterPro" id="IPR019734">
    <property type="entry name" value="TPR_rpt"/>
</dbReference>
<dbReference type="EMBL" id="QMAP01000004">
    <property type="protein sequence ID" value="RXI49338.1"/>
    <property type="molecule type" value="Genomic_DNA"/>
</dbReference>
<reference evidence="4 5" key="1">
    <citation type="submission" date="2018-06" db="EMBL/GenBank/DDBJ databases">
        <title>Genome conservation of Clostridium tetani.</title>
        <authorList>
            <person name="Bruggemann H."/>
            <person name="Popoff M.R."/>
        </authorList>
    </citation>
    <scope>NUCLEOTIDE SEQUENCE [LARGE SCALE GENOMIC DNA]</scope>
    <source>
        <strain evidence="4 5">2017.061</strain>
    </source>
</reference>
<organism evidence="4 5">
    <name type="scientific">Clostridium tetani</name>
    <dbReference type="NCBI Taxonomy" id="1513"/>
    <lineage>
        <taxon>Bacteria</taxon>
        <taxon>Bacillati</taxon>
        <taxon>Bacillota</taxon>
        <taxon>Clostridia</taxon>
        <taxon>Eubacteriales</taxon>
        <taxon>Clostridiaceae</taxon>
        <taxon>Clostridium</taxon>
    </lineage>
</organism>
<name>A0A4Q0UXW2_CLOTA</name>
<feature type="compositionally biased region" description="Basic and acidic residues" evidence="2">
    <location>
        <begin position="169"/>
        <end position="180"/>
    </location>
</feature>